<keyword evidence="1" id="KW-0472">Membrane</keyword>
<dbReference type="KEGG" id="hbs:IPV69_02045"/>
<keyword evidence="4" id="KW-1185">Reference proteome</keyword>
<evidence type="ECO:0000313" key="4">
    <source>
        <dbReference type="Proteomes" id="UP000593765"/>
    </source>
</evidence>
<keyword evidence="1" id="KW-0812">Transmembrane</keyword>
<dbReference type="EMBL" id="CP063458">
    <property type="protein sequence ID" value="QOV90179.1"/>
    <property type="molecule type" value="Genomic_DNA"/>
</dbReference>
<evidence type="ECO:0000313" key="3">
    <source>
        <dbReference type="EMBL" id="QOV90179.1"/>
    </source>
</evidence>
<dbReference type="Proteomes" id="UP000593765">
    <property type="component" value="Chromosome"/>
</dbReference>
<feature type="transmembrane region" description="Helical" evidence="1">
    <location>
        <begin position="713"/>
        <end position="732"/>
    </location>
</feature>
<proteinExistence type="predicted"/>
<keyword evidence="1" id="KW-1133">Transmembrane helix</keyword>
<dbReference type="Gene3D" id="3.90.550.10">
    <property type="entry name" value="Spore Coat Polysaccharide Biosynthesis Protein SpsA, Chain A"/>
    <property type="match status" value="1"/>
</dbReference>
<dbReference type="PANTHER" id="PTHR43685">
    <property type="entry name" value="GLYCOSYLTRANSFERASE"/>
    <property type="match status" value="1"/>
</dbReference>
<dbReference type="InterPro" id="IPR050834">
    <property type="entry name" value="Glycosyltransf_2"/>
</dbReference>
<dbReference type="InterPro" id="IPR001173">
    <property type="entry name" value="Glyco_trans_2-like"/>
</dbReference>
<protein>
    <submittedName>
        <fullName evidence="3">Glycosyltransferase</fullName>
    </submittedName>
</protein>
<feature type="transmembrane region" description="Helical" evidence="1">
    <location>
        <begin position="478"/>
        <end position="501"/>
    </location>
</feature>
<reference evidence="3 4" key="1">
    <citation type="submission" date="2020-10" db="EMBL/GenBank/DDBJ databases">
        <title>Wide distribution of Phycisphaera-like planctomycetes from WD2101 soil group in peatlands and genome analysis of the first cultivated representative.</title>
        <authorList>
            <person name="Dedysh S.N."/>
            <person name="Beletsky A.V."/>
            <person name="Ivanova A."/>
            <person name="Kulichevskaya I.S."/>
            <person name="Suzina N.E."/>
            <person name="Philippov D.A."/>
            <person name="Rakitin A.L."/>
            <person name="Mardanov A.V."/>
            <person name="Ravin N.V."/>
        </authorList>
    </citation>
    <scope>NUCLEOTIDE SEQUENCE [LARGE SCALE GENOMIC DNA]</scope>
    <source>
        <strain evidence="3 4">M1803</strain>
    </source>
</reference>
<dbReference type="RefSeq" id="WP_206293252.1">
    <property type="nucleotide sequence ID" value="NZ_CP063458.1"/>
</dbReference>
<dbReference type="InterPro" id="IPR029044">
    <property type="entry name" value="Nucleotide-diphossugar_trans"/>
</dbReference>
<dbReference type="SUPFAM" id="SSF51445">
    <property type="entry name" value="(Trans)glycosidases"/>
    <property type="match status" value="1"/>
</dbReference>
<dbReference type="AlphaFoldDB" id="A0A7M2WXP1"/>
<evidence type="ECO:0000259" key="2">
    <source>
        <dbReference type="Pfam" id="PF00535"/>
    </source>
</evidence>
<organism evidence="3 4">
    <name type="scientific">Humisphaera borealis</name>
    <dbReference type="NCBI Taxonomy" id="2807512"/>
    <lineage>
        <taxon>Bacteria</taxon>
        <taxon>Pseudomonadati</taxon>
        <taxon>Planctomycetota</taxon>
        <taxon>Phycisphaerae</taxon>
        <taxon>Tepidisphaerales</taxon>
        <taxon>Tepidisphaeraceae</taxon>
        <taxon>Humisphaera</taxon>
    </lineage>
</organism>
<feature type="transmembrane region" description="Helical" evidence="1">
    <location>
        <begin position="552"/>
        <end position="569"/>
    </location>
</feature>
<accession>A0A7M2WXP1</accession>
<feature type="transmembrane region" description="Helical" evidence="1">
    <location>
        <begin position="521"/>
        <end position="545"/>
    </location>
</feature>
<feature type="domain" description="Glycosyltransferase 2-like" evidence="2">
    <location>
        <begin position="248"/>
        <end position="397"/>
    </location>
</feature>
<dbReference type="Gene3D" id="3.20.20.80">
    <property type="entry name" value="Glycosidases"/>
    <property type="match status" value="1"/>
</dbReference>
<evidence type="ECO:0000256" key="1">
    <source>
        <dbReference type="SAM" id="Phobius"/>
    </source>
</evidence>
<sequence>MLGANAIRLYHLPPEWLLDLACDAHLRVMVDVPWDKHRCFLEDWSAQSEAVEKIRTASVTIARHPAVFAVSVANEIPRDVVRYSGHQRVASFLDTLLDTLKQGAPDCLATYTNYPSTEFLSPSNLDFYCANVYLDDDEVLGRYLDRLHHVAAHLPLVLGEIGFDSLRKGPAHQSDALARHVRRVYRHGLAGAFVFSFTDDWYTGGHQIEDWAFGVTDVARQDKPAALAIRSIWAEAPRIDERGLPKVSVVVCSYNGATTLDECLRSLLRLNYPDYEVILIDDGSTDDTLEIAARYPQVRTIHQENRGLSAARNEGARLAVGEIVAYTDSDCVADSEWLLHLVLAMREQGVDAIGGPNVPPPSDNWVAKCVAASPGGPSHVMLDDRNAEHVPGCNMAFLRERLLSLGGFDVRFRQAGDDVDICWRYLDAGLTIGYAASALVWHHRRARAMDFYRQQKGYGRAEAMLQFKHPGRYKLLGGLRWAGVIYGVGAIALPVYQPAVYHGRFGNGPFQLIYRRNDYSVWAYVTLFEWHAVALLLATLGLILWGTELGHGLLTGATVFWLASAVAVLRSTATAPLPAAARWWCRPLVALFHVGQPIVRAWHRTAFRLRHKRLQACALNYSSTKSAARRVSRYAFDICWESRNGIGRERLLDELVERARADAWNGNWDLEWSPHDIELLGNLWWDARITSATEDLGGGRRFTRIRGTLQGTVFGRVVTVILTLISTAAILANLKAGLITIAIVAPIVVGARVWAGSRVRRAVTGLICRAGVAAGLSLVPSGVADQVINHPTGPIIREGVVT</sequence>
<dbReference type="InterPro" id="IPR017853">
    <property type="entry name" value="GH"/>
</dbReference>
<gene>
    <name evidence="3" type="ORF">IPV69_02045</name>
</gene>
<name>A0A7M2WXP1_9BACT</name>
<dbReference type="SUPFAM" id="SSF53448">
    <property type="entry name" value="Nucleotide-diphospho-sugar transferases"/>
    <property type="match status" value="1"/>
</dbReference>
<dbReference type="Pfam" id="PF00535">
    <property type="entry name" value="Glycos_transf_2"/>
    <property type="match status" value="1"/>
</dbReference>
<dbReference type="PANTHER" id="PTHR43685:SF3">
    <property type="entry name" value="SLR2126 PROTEIN"/>
    <property type="match status" value="1"/>
</dbReference>
<feature type="transmembrane region" description="Helical" evidence="1">
    <location>
        <begin position="738"/>
        <end position="755"/>
    </location>
</feature>